<reference evidence="2" key="1">
    <citation type="submission" date="2015-01" db="EMBL/GenBank/DDBJ databases">
        <authorList>
            <person name="Manzoor Shahid"/>
            <person name="Zubair Saima"/>
        </authorList>
    </citation>
    <scope>NUCLEOTIDE SEQUENCE [LARGE SCALE GENOMIC DNA]</scope>
    <source>
        <strain evidence="2">V1</strain>
    </source>
</reference>
<evidence type="ECO:0008006" key="3">
    <source>
        <dbReference type="Google" id="ProtNLM"/>
    </source>
</evidence>
<organism evidence="1 2">
    <name type="scientific">Treponema phagedenis</name>
    <dbReference type="NCBI Taxonomy" id="162"/>
    <lineage>
        <taxon>Bacteria</taxon>
        <taxon>Pseudomonadati</taxon>
        <taxon>Spirochaetota</taxon>
        <taxon>Spirochaetia</taxon>
        <taxon>Spirochaetales</taxon>
        <taxon>Treponemataceae</taxon>
        <taxon>Treponema</taxon>
    </lineage>
</organism>
<protein>
    <recommendedName>
        <fullName evidence="3">ATP-binding protein</fullName>
    </recommendedName>
</protein>
<dbReference type="Proteomes" id="UP000042527">
    <property type="component" value="Unassembled WGS sequence"/>
</dbReference>
<gene>
    <name evidence="1" type="ORF">TPHV1_340010</name>
</gene>
<dbReference type="RefSeq" id="WP_052812622.1">
    <property type="nucleotide sequence ID" value="NZ_CDNC01000028.1"/>
</dbReference>
<name>A0A0B7H0J5_TREPH</name>
<dbReference type="EMBL" id="CDNC01000028">
    <property type="protein sequence ID" value="CEM62441.1"/>
    <property type="molecule type" value="Genomic_DNA"/>
</dbReference>
<sequence length="839" mass="99732">MVDNQLGTNNDGLTKEILLGFKFWEIYGLSYKKLNFLSSLLKSGLLITFVDANKNEHYRLAYNLLENFMQAKRIIERYDSKDKINAYIKKSLLKIENGQVTQPQNLDTFIILCGLHHEKFDGDCIDIIDDIENDCSKLDIIKKYFQSFSWQRSQVINSEYFLAFKDKYNSIIQKYAPNNYDIFEVLFDTLIETSTKPNHPLNADFLHTILFEHPLNERDRKWTMYINRRSYDTDRIYQLISFFDEGNNFDNLDTESVRLLLILFSWILSSSYRLLRDRASKALIELLKNNFNLCEYLLKKFDGVNDPYILQRLYGVVFGACMKRNATYKDEFKTLAEYVFKTIFNTEYVYPDILLRDYAKLIIERYLYEYPNSKCSIIVNKINPPYKSKKIPNVSKCDDDGVIGGILTIKYSMQPNRRNYPCYGDFGRYVFQRALNSFEGIDIDNLYHYAIQFIINELGYTDEMFANYDKSVKFYNFGRQPSRNERIGKKYQWIAFYNILARISDTQKLKSMRNNSQQFYNGAWEPYVRDFDPTLNRHFLVPRDLPKINFPQLDETFISRNVKDLKSIRQWLKTPANFFSSFNSYLLVEDTDGNKWVSLYYYIETKDQPNTINDDFPFNRGEQQIWCMAQGYFVNEDEFVLLKRDLEQRNFLGRWFAEPQKAYELFNREYAWSLGYNTIFGQHWFDYEIGSDNFTGTTNSEIKNTKSSIVRIMPTYTRCIWEEEYDASKSNRIAFNILRKDIIDHLELEQKVYDGCLYSTNGELVSFDGELTKISNSLFIRKDYLCDYLRDKKLKVFWIFMGEKIYFNDHPLNLNPSEWSGLFWLEEDSIQGCAKIQDF</sequence>
<dbReference type="GeneID" id="57754407"/>
<keyword evidence="2" id="KW-1185">Reference proteome</keyword>
<dbReference type="OrthoDB" id="9757917at2"/>
<proteinExistence type="predicted"/>
<accession>A0A0B7H0J5</accession>
<evidence type="ECO:0000313" key="1">
    <source>
        <dbReference type="EMBL" id="CEM62441.1"/>
    </source>
</evidence>
<evidence type="ECO:0000313" key="2">
    <source>
        <dbReference type="Proteomes" id="UP000042527"/>
    </source>
</evidence>
<dbReference type="AlphaFoldDB" id="A0A0B7H0J5"/>